<name>A0A4U0R8D5_9ACTN</name>
<dbReference type="InterPro" id="IPR002104">
    <property type="entry name" value="Integrase_catalytic"/>
</dbReference>
<dbReference type="PROSITE" id="PS51898">
    <property type="entry name" value="TYR_RECOMBINASE"/>
    <property type="match status" value="1"/>
</dbReference>
<dbReference type="OrthoDB" id="1822491at2"/>
<sequence length="122" mass="13775">MTLAVADLDDWYVFVNLAREPRFAPWKPDSVYDLVDRLRRRLAGQVPGGWTPHWFRHSHATALLLSGVPMHVVSRRLGHTDVQTTMNTYANPRELHQTGENPQVTRSERGPTGSPSSYNLAA</sequence>
<evidence type="ECO:0000256" key="2">
    <source>
        <dbReference type="SAM" id="MobiDB-lite"/>
    </source>
</evidence>
<dbReference type="Pfam" id="PF00589">
    <property type="entry name" value="Phage_integrase"/>
    <property type="match status" value="1"/>
</dbReference>
<evidence type="ECO:0000256" key="1">
    <source>
        <dbReference type="ARBA" id="ARBA00023172"/>
    </source>
</evidence>
<keyword evidence="5" id="KW-1185">Reference proteome</keyword>
<feature type="domain" description="Tyr recombinase" evidence="3">
    <location>
        <begin position="1"/>
        <end position="102"/>
    </location>
</feature>
<dbReference type="EMBL" id="SUMC01000318">
    <property type="protein sequence ID" value="TJZ91329.1"/>
    <property type="molecule type" value="Genomic_DNA"/>
</dbReference>
<evidence type="ECO:0000259" key="3">
    <source>
        <dbReference type="PROSITE" id="PS51898"/>
    </source>
</evidence>
<dbReference type="SUPFAM" id="SSF56349">
    <property type="entry name" value="DNA breaking-rejoining enzymes"/>
    <property type="match status" value="1"/>
</dbReference>
<feature type="region of interest" description="Disordered" evidence="2">
    <location>
        <begin position="87"/>
        <end position="122"/>
    </location>
</feature>
<feature type="compositionally biased region" description="Polar residues" evidence="2">
    <location>
        <begin position="113"/>
        <end position="122"/>
    </location>
</feature>
<evidence type="ECO:0000313" key="5">
    <source>
        <dbReference type="Proteomes" id="UP000305778"/>
    </source>
</evidence>
<gene>
    <name evidence="4" type="ORF">FCI23_55545</name>
</gene>
<reference evidence="4 5" key="1">
    <citation type="submission" date="2019-04" db="EMBL/GenBank/DDBJ databases">
        <title>Streptomyces oryziradicis sp. nov., a novel actinomycete isolated from rhizosphere soil of rice (Oryza sativa L.).</title>
        <authorList>
            <person name="Li C."/>
        </authorList>
    </citation>
    <scope>NUCLEOTIDE SEQUENCE [LARGE SCALE GENOMIC DNA]</scope>
    <source>
        <strain evidence="4 5">NEAU-C40</strain>
    </source>
</reference>
<dbReference type="GO" id="GO:0015074">
    <property type="term" value="P:DNA integration"/>
    <property type="evidence" value="ECO:0007669"/>
    <property type="project" value="InterPro"/>
</dbReference>
<organism evidence="4 5">
    <name type="scientific">Actinacidiphila oryziradicis</name>
    <dbReference type="NCBI Taxonomy" id="2571141"/>
    <lineage>
        <taxon>Bacteria</taxon>
        <taxon>Bacillati</taxon>
        <taxon>Actinomycetota</taxon>
        <taxon>Actinomycetes</taxon>
        <taxon>Kitasatosporales</taxon>
        <taxon>Streptomycetaceae</taxon>
        <taxon>Actinacidiphila</taxon>
    </lineage>
</organism>
<dbReference type="GO" id="GO:0003677">
    <property type="term" value="F:DNA binding"/>
    <property type="evidence" value="ECO:0007669"/>
    <property type="project" value="InterPro"/>
</dbReference>
<protein>
    <recommendedName>
        <fullName evidence="3">Tyr recombinase domain-containing protein</fullName>
    </recommendedName>
</protein>
<accession>A0A4U0R8D5</accession>
<dbReference type="AlphaFoldDB" id="A0A4U0R8D5"/>
<keyword evidence="1" id="KW-0233">DNA recombination</keyword>
<dbReference type="GO" id="GO:0006310">
    <property type="term" value="P:DNA recombination"/>
    <property type="evidence" value="ECO:0007669"/>
    <property type="project" value="UniProtKB-KW"/>
</dbReference>
<dbReference type="InterPro" id="IPR013762">
    <property type="entry name" value="Integrase-like_cat_sf"/>
</dbReference>
<dbReference type="Gene3D" id="1.10.443.10">
    <property type="entry name" value="Intergrase catalytic core"/>
    <property type="match status" value="1"/>
</dbReference>
<proteinExistence type="predicted"/>
<dbReference type="InterPro" id="IPR011010">
    <property type="entry name" value="DNA_brk_join_enz"/>
</dbReference>
<dbReference type="Proteomes" id="UP000305778">
    <property type="component" value="Unassembled WGS sequence"/>
</dbReference>
<comment type="caution">
    <text evidence="4">The sequence shown here is derived from an EMBL/GenBank/DDBJ whole genome shotgun (WGS) entry which is preliminary data.</text>
</comment>
<evidence type="ECO:0000313" key="4">
    <source>
        <dbReference type="EMBL" id="TJZ91329.1"/>
    </source>
</evidence>